<dbReference type="Pfam" id="PF00271">
    <property type="entry name" value="Helicase_C"/>
    <property type="match status" value="1"/>
</dbReference>
<dbReference type="SMART" id="SM00487">
    <property type="entry name" value="DEXDc"/>
    <property type="match status" value="1"/>
</dbReference>
<dbReference type="InterPro" id="IPR014001">
    <property type="entry name" value="Helicase_ATP-bd"/>
</dbReference>
<reference evidence="11 12" key="1">
    <citation type="journal article" date="2019" name="New Phytol.">
        <title>Comparative genomics reveals unique wood-decay strategies and fruiting body development in the Schizophyllaceae.</title>
        <authorList>
            <person name="Almasi E."/>
            <person name="Sahu N."/>
            <person name="Krizsan K."/>
            <person name="Balint B."/>
            <person name="Kovacs G.M."/>
            <person name="Kiss B."/>
            <person name="Cseklye J."/>
            <person name="Drula E."/>
            <person name="Henrissat B."/>
            <person name="Nagy I."/>
            <person name="Chovatia M."/>
            <person name="Adam C."/>
            <person name="LaButti K."/>
            <person name="Lipzen A."/>
            <person name="Riley R."/>
            <person name="Grigoriev I.V."/>
            <person name="Nagy L.G."/>
        </authorList>
    </citation>
    <scope>NUCLEOTIDE SEQUENCE [LARGE SCALE GENOMIC DNA]</scope>
    <source>
        <strain evidence="11 12">NL-1724</strain>
    </source>
</reference>
<dbReference type="SUPFAM" id="SSF52540">
    <property type="entry name" value="P-loop containing nucleoside triphosphate hydrolases"/>
    <property type="match status" value="1"/>
</dbReference>
<dbReference type="GO" id="GO:0009378">
    <property type="term" value="F:four-way junction helicase activity"/>
    <property type="evidence" value="ECO:0007669"/>
    <property type="project" value="TreeGrafter"/>
</dbReference>
<dbReference type="InterPro" id="IPR001650">
    <property type="entry name" value="Helicase_C-like"/>
</dbReference>
<comment type="similarity">
    <text evidence="1">Belongs to the helicase family. RecQ subfamily.</text>
</comment>
<dbReference type="Proteomes" id="UP000320762">
    <property type="component" value="Unassembled WGS sequence"/>
</dbReference>
<feature type="compositionally biased region" description="Basic and acidic residues" evidence="8">
    <location>
        <begin position="651"/>
        <end position="668"/>
    </location>
</feature>
<evidence type="ECO:0000256" key="3">
    <source>
        <dbReference type="ARBA" id="ARBA00022840"/>
    </source>
</evidence>
<dbReference type="Pfam" id="PF00270">
    <property type="entry name" value="DEAD"/>
    <property type="match status" value="1"/>
</dbReference>
<organism evidence="11 12">
    <name type="scientific">Schizophyllum amplum</name>
    <dbReference type="NCBI Taxonomy" id="97359"/>
    <lineage>
        <taxon>Eukaryota</taxon>
        <taxon>Fungi</taxon>
        <taxon>Dikarya</taxon>
        <taxon>Basidiomycota</taxon>
        <taxon>Agaricomycotina</taxon>
        <taxon>Agaricomycetes</taxon>
        <taxon>Agaricomycetidae</taxon>
        <taxon>Agaricales</taxon>
        <taxon>Schizophyllaceae</taxon>
        <taxon>Schizophyllum</taxon>
    </lineage>
</organism>
<keyword evidence="4" id="KW-0238">DNA-binding</keyword>
<evidence type="ECO:0000313" key="11">
    <source>
        <dbReference type="EMBL" id="TRM63684.1"/>
    </source>
</evidence>
<comment type="catalytic activity">
    <reaction evidence="6">
        <text>Couples ATP hydrolysis with the unwinding of duplex DNA by translocating in the 3'-5' direction.</text>
        <dbReference type="EC" id="5.6.2.4"/>
    </reaction>
</comment>
<dbReference type="PROSITE" id="PS51194">
    <property type="entry name" value="HELICASE_CTER"/>
    <property type="match status" value="1"/>
</dbReference>
<feature type="region of interest" description="Disordered" evidence="8">
    <location>
        <begin position="642"/>
        <end position="875"/>
    </location>
</feature>
<dbReference type="InterPro" id="IPR027417">
    <property type="entry name" value="P-loop_NTPase"/>
</dbReference>
<keyword evidence="2" id="KW-0547">Nucleotide-binding</keyword>
<evidence type="ECO:0000256" key="4">
    <source>
        <dbReference type="ARBA" id="ARBA00023125"/>
    </source>
</evidence>
<evidence type="ECO:0000313" key="12">
    <source>
        <dbReference type="Proteomes" id="UP000320762"/>
    </source>
</evidence>
<keyword evidence="3" id="KW-0067">ATP-binding</keyword>
<dbReference type="EC" id="5.6.2.4" evidence="7"/>
<protein>
    <recommendedName>
        <fullName evidence="7">DNA 3'-5' helicase</fullName>
        <ecNumber evidence="7">5.6.2.4</ecNumber>
    </recommendedName>
</protein>
<dbReference type="Gene3D" id="3.40.50.300">
    <property type="entry name" value="P-loop containing nucleotide triphosphate hydrolases"/>
    <property type="match status" value="2"/>
</dbReference>
<feature type="compositionally biased region" description="Polar residues" evidence="8">
    <location>
        <begin position="418"/>
        <end position="432"/>
    </location>
</feature>
<feature type="compositionally biased region" description="Low complexity" evidence="8">
    <location>
        <begin position="704"/>
        <end position="720"/>
    </location>
</feature>
<dbReference type="SMART" id="SM00490">
    <property type="entry name" value="HELICc"/>
    <property type="match status" value="1"/>
</dbReference>
<evidence type="ECO:0000256" key="5">
    <source>
        <dbReference type="ARBA" id="ARBA00023235"/>
    </source>
</evidence>
<evidence type="ECO:0000259" key="9">
    <source>
        <dbReference type="PROSITE" id="PS51192"/>
    </source>
</evidence>
<evidence type="ECO:0000259" key="10">
    <source>
        <dbReference type="PROSITE" id="PS51194"/>
    </source>
</evidence>
<comment type="caution">
    <text evidence="11">The sequence shown here is derived from an EMBL/GenBank/DDBJ whole genome shotgun (WGS) entry which is preliminary data.</text>
</comment>
<dbReference type="PANTHER" id="PTHR13710">
    <property type="entry name" value="DNA HELICASE RECQ FAMILY MEMBER"/>
    <property type="match status" value="1"/>
</dbReference>
<feature type="domain" description="Helicase ATP-binding" evidence="9">
    <location>
        <begin position="66"/>
        <end position="242"/>
    </location>
</feature>
<dbReference type="CDD" id="cd17920">
    <property type="entry name" value="DEXHc_RecQ"/>
    <property type="match status" value="1"/>
</dbReference>
<dbReference type="GO" id="GO:0006310">
    <property type="term" value="P:DNA recombination"/>
    <property type="evidence" value="ECO:0007669"/>
    <property type="project" value="TreeGrafter"/>
</dbReference>
<feature type="region of interest" description="Disordered" evidence="8">
    <location>
        <begin position="900"/>
        <end position="932"/>
    </location>
</feature>
<keyword evidence="5" id="KW-0413">Isomerase</keyword>
<dbReference type="GO" id="GO:0003677">
    <property type="term" value="F:DNA binding"/>
    <property type="evidence" value="ECO:0007669"/>
    <property type="project" value="UniProtKB-KW"/>
</dbReference>
<dbReference type="GO" id="GO:0006281">
    <property type="term" value="P:DNA repair"/>
    <property type="evidence" value="ECO:0007669"/>
    <property type="project" value="TreeGrafter"/>
</dbReference>
<dbReference type="InterPro" id="IPR011545">
    <property type="entry name" value="DEAD/DEAH_box_helicase_dom"/>
</dbReference>
<dbReference type="GO" id="GO:0005737">
    <property type="term" value="C:cytoplasm"/>
    <property type="evidence" value="ECO:0007669"/>
    <property type="project" value="TreeGrafter"/>
</dbReference>
<proteinExistence type="inferred from homology"/>
<evidence type="ECO:0000256" key="8">
    <source>
        <dbReference type="SAM" id="MobiDB-lite"/>
    </source>
</evidence>
<dbReference type="GO" id="GO:0005524">
    <property type="term" value="F:ATP binding"/>
    <property type="evidence" value="ECO:0007669"/>
    <property type="project" value="UniProtKB-KW"/>
</dbReference>
<feature type="compositionally biased region" description="Basic residues" evidence="8">
    <location>
        <begin position="14"/>
        <end position="26"/>
    </location>
</feature>
<gene>
    <name evidence="11" type="ORF">BD626DRAFT_569059</name>
</gene>
<sequence length="1023" mass="113013">MPPKRAAQPSNPQRKSRKRQRIRAPHTHTGPATRAALTEEQLRHLRERMVEQLKGREPRYFQFRLAQAQEEGQDTVCQAATGQGKTGAAAAPYALEKNADKVTLMVSPLIVLQNEMVKTFRDEFGLPAVAISSAVEMTDALFRDIVTGKYRIVLLSPEMLLSTRFIERVIRKPAFRSRVYSIFVDEAHCISHWGADFRKQYGRIGTVRALLPPDVPVIAVSATLTRRVTRNVVDTLQLNRSKERRYLHLNMGNDRANVSLIVRPILNAMNTYTDLDFVIPSQLSQAPDIPKTWIYVDNIKTGDEIVNHLRSLVPEHLHGVIRPFNAVLSQEYREEAMRLFKSGVVRVLVCTDAAGMGCNVPDIEYVIQWRKTDKLSSFMQRAGRAARALGAGFAIMLVEPAAYTVYIATVVGRDKASGDTSSGTRPSATTQASKKEKKMYGRAHGRYRGARNGRADVFPPSPEWVQLPIEEDDDTEGMYHFVQSRTCRREILCQVFHDSKAKEYPVPCCDVCCPSLLDLVRPGKNKKETSGPRLAFEKEKSRSLWNILDDWREEYTRTHAAWQAMGPECVLSNEIMDRVARLKLDKFNQHLNKLLQSEWILWDEQGKNLVDHILASYPHHGETGTSERPSPSMGSVTLVSQVEDVTSSLSEPERSAKRRRTDDGEGRGGEAISIAQGSPDLQTPRSPPLSLQESAQHEEQRINPHPIAPAAAPSPLTRPLRPLPRPRAKPQAPSSASIHPIGSDGARTTGQSPYNLSYATPDTRPSSQASRAAAIHQTPSTRPYVHTHTNDESVPFATPCPPPRVDTRWARTGVTAVSAPSNGGGQGLAYRDGVPPSRQPRPSLASIPTPPSTSRRPLAPLQARAPPSSLSLATPNLRPMYTQEYLRPPVADHNGYASAARDAVHSQSNTHHATPPHPSNTPRPSSHSYATPVGTPLPAYVVGQQEFAPNVSAALRADTMRLGAPCLRGGSCRVGRTLTAGIVHVARSPVDGAMRPLSISQKATVLCECVFHPDYRRISGQYT</sequence>
<feature type="compositionally biased region" description="Low complexity" evidence="8">
    <location>
        <begin position="852"/>
        <end position="873"/>
    </location>
</feature>
<dbReference type="STRING" id="97359.A0A550CFZ4"/>
<dbReference type="GO" id="GO:0043138">
    <property type="term" value="F:3'-5' DNA helicase activity"/>
    <property type="evidence" value="ECO:0007669"/>
    <property type="project" value="UniProtKB-EC"/>
</dbReference>
<evidence type="ECO:0000256" key="2">
    <source>
        <dbReference type="ARBA" id="ARBA00022741"/>
    </source>
</evidence>
<evidence type="ECO:0000256" key="7">
    <source>
        <dbReference type="ARBA" id="ARBA00034808"/>
    </source>
</evidence>
<feature type="region of interest" description="Disordered" evidence="8">
    <location>
        <begin position="415"/>
        <end position="441"/>
    </location>
</feature>
<dbReference type="GO" id="GO:0005694">
    <property type="term" value="C:chromosome"/>
    <property type="evidence" value="ECO:0007669"/>
    <property type="project" value="TreeGrafter"/>
</dbReference>
<feature type="compositionally biased region" description="Polar residues" evidence="8">
    <location>
        <begin position="746"/>
        <end position="770"/>
    </location>
</feature>
<feature type="region of interest" description="Disordered" evidence="8">
    <location>
        <begin position="1"/>
        <end position="31"/>
    </location>
</feature>
<accession>A0A550CFZ4</accession>
<evidence type="ECO:0000256" key="1">
    <source>
        <dbReference type="ARBA" id="ARBA00005446"/>
    </source>
</evidence>
<dbReference type="PROSITE" id="PS51192">
    <property type="entry name" value="HELICASE_ATP_BIND_1"/>
    <property type="match status" value="1"/>
</dbReference>
<dbReference type="OrthoDB" id="10261556at2759"/>
<feature type="compositionally biased region" description="Polar residues" evidence="8">
    <location>
        <begin position="675"/>
        <end position="694"/>
    </location>
</feature>
<dbReference type="AlphaFoldDB" id="A0A550CFZ4"/>
<dbReference type="EMBL" id="VDMD01000009">
    <property type="protein sequence ID" value="TRM63684.1"/>
    <property type="molecule type" value="Genomic_DNA"/>
</dbReference>
<dbReference type="PANTHER" id="PTHR13710:SF105">
    <property type="entry name" value="ATP-DEPENDENT DNA HELICASE Q1"/>
    <property type="match status" value="1"/>
</dbReference>
<evidence type="ECO:0000256" key="6">
    <source>
        <dbReference type="ARBA" id="ARBA00034617"/>
    </source>
</evidence>
<name>A0A550CFZ4_9AGAR</name>
<feature type="domain" description="Helicase C-terminal" evidence="10">
    <location>
        <begin position="282"/>
        <end position="428"/>
    </location>
</feature>
<keyword evidence="12" id="KW-1185">Reference proteome</keyword>